<reference evidence="4" key="1">
    <citation type="submission" date="2015-09" db="EMBL/GenBank/DDBJ databases">
        <authorList>
            <consortium name="Pathogen Informatics"/>
        </authorList>
    </citation>
    <scope>NUCLEOTIDE SEQUENCE [LARGE SCALE GENOMIC DNA]</scope>
    <source>
        <strain evidence="4">Lake Konstanz</strain>
    </source>
</reference>
<evidence type="ECO:0000256" key="2">
    <source>
        <dbReference type="SAM" id="SignalP"/>
    </source>
</evidence>
<dbReference type="InterPro" id="IPR011990">
    <property type="entry name" value="TPR-like_helical_dom_sf"/>
</dbReference>
<dbReference type="PANTHER" id="PTHR10098:SF108">
    <property type="entry name" value="TETRATRICOPEPTIDE REPEAT PROTEIN 28"/>
    <property type="match status" value="1"/>
</dbReference>
<keyword evidence="2" id="KW-0732">Signal</keyword>
<protein>
    <submittedName>
        <fullName evidence="3">Uncharacterized protein</fullName>
    </submittedName>
</protein>
<feature type="compositionally biased region" description="Low complexity" evidence="1">
    <location>
        <begin position="141"/>
        <end position="153"/>
    </location>
</feature>
<feature type="compositionally biased region" description="Basic and acidic residues" evidence="1">
    <location>
        <begin position="161"/>
        <end position="174"/>
    </location>
</feature>
<evidence type="ECO:0000313" key="3">
    <source>
        <dbReference type="EMBL" id="CUG91041.1"/>
    </source>
</evidence>
<accession>A0A0S4JLP5</accession>
<dbReference type="AlphaFoldDB" id="A0A0S4JLP5"/>
<keyword evidence="4" id="KW-1185">Reference proteome</keyword>
<dbReference type="PANTHER" id="PTHR10098">
    <property type="entry name" value="RAPSYN-RELATED"/>
    <property type="match status" value="1"/>
</dbReference>
<feature type="compositionally biased region" description="Pro residues" evidence="1">
    <location>
        <begin position="73"/>
        <end position="82"/>
    </location>
</feature>
<evidence type="ECO:0000313" key="4">
    <source>
        <dbReference type="Proteomes" id="UP000051952"/>
    </source>
</evidence>
<sequence>MNEPCIFLLHFVFAPFILEFFMKSTTGRSPSPITIRSSSSLSATAKAPQADVFPVRRQPLPKEPRMFETVLPPLEPEPPGPSPDTVLHDVPVDQFAKQRLKPSQQKAAPPPIGVSKVAPARVRANPQVAAADRAQQGRPPSASSKTRSSSTLTNFDDEMDEIRRQHDKESEVRSRSTSSLGGAVRPQSPNAMNAEDFEETDGVEESTTATGKPIYVPYTPDLRAKLGAATSLHTHVSQKPMVLRDYQMLAEACQRAGRARTEGHAYYKIGELLSKNKRDTLSKSVLYFKRYLNISRRLNDLQGEAKALNCLGIVHYEMGGSNNFHIGLEYHKQHAEIADAAGIFIANTNMGLVHAKLGDHSSSMECHKQALQYAVRAGDKAAESLALANLGQSGTKQGDASTARVCVERHLELVTTLHDDAAACEAYEQLGTLAMERGDFATASENLLLALDVAMRTGDQEKAKKLRCQVGFVQGMMRVDDQMRTAAGLMGLP</sequence>
<name>A0A0S4JLP5_BODSA</name>
<proteinExistence type="predicted"/>
<feature type="region of interest" description="Disordered" evidence="1">
    <location>
        <begin position="28"/>
        <end position="49"/>
    </location>
</feature>
<dbReference type="EMBL" id="CYKH01001888">
    <property type="protein sequence ID" value="CUG91041.1"/>
    <property type="molecule type" value="Genomic_DNA"/>
</dbReference>
<feature type="region of interest" description="Disordered" evidence="1">
    <location>
        <begin position="98"/>
        <end position="117"/>
    </location>
</feature>
<feature type="region of interest" description="Disordered" evidence="1">
    <location>
        <begin position="69"/>
        <end position="88"/>
    </location>
</feature>
<dbReference type="SUPFAM" id="SSF48452">
    <property type="entry name" value="TPR-like"/>
    <property type="match status" value="2"/>
</dbReference>
<dbReference type="OrthoDB" id="286233at2759"/>
<feature type="compositionally biased region" description="Acidic residues" evidence="1">
    <location>
        <begin position="195"/>
        <end position="204"/>
    </location>
</feature>
<evidence type="ECO:0000256" key="1">
    <source>
        <dbReference type="SAM" id="MobiDB-lite"/>
    </source>
</evidence>
<dbReference type="Proteomes" id="UP000051952">
    <property type="component" value="Unassembled WGS sequence"/>
</dbReference>
<dbReference type="VEuPathDB" id="TriTrypDB:BSAL_29925"/>
<organism evidence="3 4">
    <name type="scientific">Bodo saltans</name>
    <name type="common">Flagellated protozoan</name>
    <dbReference type="NCBI Taxonomy" id="75058"/>
    <lineage>
        <taxon>Eukaryota</taxon>
        <taxon>Discoba</taxon>
        <taxon>Euglenozoa</taxon>
        <taxon>Kinetoplastea</taxon>
        <taxon>Metakinetoplastina</taxon>
        <taxon>Eubodonida</taxon>
        <taxon>Bodonidae</taxon>
        <taxon>Bodo</taxon>
    </lineage>
</organism>
<gene>
    <name evidence="3" type="ORF">BSAL_29925</name>
</gene>
<feature type="chain" id="PRO_5006622603" evidence="2">
    <location>
        <begin position="28"/>
        <end position="493"/>
    </location>
</feature>
<dbReference type="Gene3D" id="1.25.40.10">
    <property type="entry name" value="Tetratricopeptide repeat domain"/>
    <property type="match status" value="1"/>
</dbReference>
<feature type="signal peptide" evidence="2">
    <location>
        <begin position="1"/>
        <end position="27"/>
    </location>
</feature>
<feature type="compositionally biased region" description="Low complexity" evidence="1">
    <location>
        <begin position="28"/>
        <end position="45"/>
    </location>
</feature>
<feature type="region of interest" description="Disordered" evidence="1">
    <location>
        <begin position="124"/>
        <end position="214"/>
    </location>
</feature>
<dbReference type="OMA" id="MARSACM"/>